<reference evidence="8 9" key="1">
    <citation type="submission" date="2017-08" db="EMBL/GenBank/DDBJ databases">
        <title>Halomonas alkalisoli sp. nov., isolated from saline alkaline soil.</title>
        <authorList>
            <person name="Wang D."/>
            <person name="Zhang G."/>
        </authorList>
    </citation>
    <scope>NUCLEOTIDE SEQUENCE [LARGE SCALE GENOMIC DNA]</scope>
    <source>
        <strain evidence="8 9">WRN001</strain>
    </source>
</reference>
<evidence type="ECO:0000313" key="8">
    <source>
        <dbReference type="EMBL" id="PAU79085.1"/>
    </source>
</evidence>
<evidence type="ECO:0000256" key="2">
    <source>
        <dbReference type="ARBA" id="ARBA00022448"/>
    </source>
</evidence>
<evidence type="ECO:0000259" key="7">
    <source>
        <dbReference type="PROSITE" id="PS50928"/>
    </source>
</evidence>
<dbReference type="GO" id="GO:0031460">
    <property type="term" value="P:glycine betaine transport"/>
    <property type="evidence" value="ECO:0007669"/>
    <property type="project" value="TreeGrafter"/>
</dbReference>
<evidence type="ECO:0000256" key="1">
    <source>
        <dbReference type="ARBA" id="ARBA00004651"/>
    </source>
</evidence>
<sequence>MSPAAAPNPVLLVLTALAASVMLGLPLISVQPNRIMPGEGLTLWALGGPLAVAAVLTLLAALAWLAWRPTRRALATALALVGLCLALLPWGLVAVAAEQIDPDMASARIGLGAGLWALLFVLLLALLELLNRLALGPLPRWGLTLVLALSLFAALAGGGLDSLALMREYHGRSATFHAALRYHLVLVAAVVGISLLLAAALALAMRRWSRLQRGTFSVLSVLQTIPSLALFGLLLAPLAYLAARFTWLGDLGVRGIGWAPALIALVAYSLLPMTRNAYVALDEVAADVTDAARGMGMSPGQVFWQVRLPLALPVMLEGIRITAVQAIGLAAVAALIGAGGLGTFIFQGLGQAAMDLVLLGALPIILIALLVDGAFSALAEQLRRSQGRGDTAHGG</sequence>
<keyword evidence="4 6" id="KW-1133">Transmembrane helix</keyword>
<dbReference type="PROSITE" id="PS50928">
    <property type="entry name" value="ABC_TM1"/>
    <property type="match status" value="1"/>
</dbReference>
<feature type="transmembrane region" description="Helical" evidence="6">
    <location>
        <begin position="74"/>
        <end position="97"/>
    </location>
</feature>
<evidence type="ECO:0000256" key="5">
    <source>
        <dbReference type="ARBA" id="ARBA00023136"/>
    </source>
</evidence>
<dbReference type="Pfam" id="PF00528">
    <property type="entry name" value="BPD_transp_1"/>
    <property type="match status" value="1"/>
</dbReference>
<dbReference type="RefSeq" id="WP_095619100.1">
    <property type="nucleotide sequence ID" value="NZ_NSKB01000001.1"/>
</dbReference>
<comment type="subcellular location">
    <subcellularLocation>
        <location evidence="1 6">Cell membrane</location>
        <topology evidence="1 6">Multi-pass membrane protein</topology>
    </subcellularLocation>
</comment>
<dbReference type="Proteomes" id="UP000217771">
    <property type="component" value="Unassembled WGS sequence"/>
</dbReference>
<keyword evidence="2 6" id="KW-0813">Transport</keyword>
<feature type="transmembrane region" description="Helical" evidence="6">
    <location>
        <begin position="180"/>
        <end position="204"/>
    </location>
</feature>
<feature type="transmembrane region" description="Helical" evidence="6">
    <location>
        <begin position="255"/>
        <end position="271"/>
    </location>
</feature>
<dbReference type="AlphaFoldDB" id="A0A2A2F3A5"/>
<dbReference type="PANTHER" id="PTHR30177">
    <property type="entry name" value="GLYCINE BETAINE/L-PROLINE TRANSPORT SYSTEM PERMEASE PROTEIN PROW"/>
    <property type="match status" value="1"/>
</dbReference>
<comment type="caution">
    <text evidence="8">The sequence shown here is derived from an EMBL/GenBank/DDBJ whole genome shotgun (WGS) entry which is preliminary data.</text>
</comment>
<feature type="transmembrane region" description="Helical" evidence="6">
    <location>
        <begin position="356"/>
        <end position="378"/>
    </location>
</feature>
<gene>
    <name evidence="8" type="ORF">CK498_01575</name>
</gene>
<dbReference type="InterPro" id="IPR035906">
    <property type="entry name" value="MetI-like_sf"/>
</dbReference>
<feature type="transmembrane region" description="Helical" evidence="6">
    <location>
        <begin position="42"/>
        <end position="67"/>
    </location>
</feature>
<dbReference type="SUPFAM" id="SSF161098">
    <property type="entry name" value="MetI-like"/>
    <property type="match status" value="1"/>
</dbReference>
<dbReference type="Gene3D" id="1.10.3720.10">
    <property type="entry name" value="MetI-like"/>
    <property type="match status" value="1"/>
</dbReference>
<keyword evidence="5 6" id="KW-0472">Membrane</keyword>
<evidence type="ECO:0000256" key="6">
    <source>
        <dbReference type="RuleBase" id="RU363032"/>
    </source>
</evidence>
<keyword evidence="9" id="KW-1185">Reference proteome</keyword>
<dbReference type="EMBL" id="NSKB01000001">
    <property type="protein sequence ID" value="PAU79085.1"/>
    <property type="molecule type" value="Genomic_DNA"/>
</dbReference>
<evidence type="ECO:0000256" key="4">
    <source>
        <dbReference type="ARBA" id="ARBA00022989"/>
    </source>
</evidence>
<dbReference type="OrthoDB" id="9801163at2"/>
<feature type="transmembrane region" description="Helical" evidence="6">
    <location>
        <begin position="109"/>
        <end position="129"/>
    </location>
</feature>
<feature type="domain" description="ABC transmembrane type-1" evidence="7">
    <location>
        <begin position="180"/>
        <end position="375"/>
    </location>
</feature>
<comment type="similarity">
    <text evidence="6">Belongs to the binding-protein-dependent transport system permease family.</text>
</comment>
<feature type="transmembrane region" description="Helical" evidence="6">
    <location>
        <begin position="141"/>
        <end position="160"/>
    </location>
</feature>
<feature type="transmembrane region" description="Helical" evidence="6">
    <location>
        <begin position="216"/>
        <end position="243"/>
    </location>
</feature>
<dbReference type="GO" id="GO:0055085">
    <property type="term" value="P:transmembrane transport"/>
    <property type="evidence" value="ECO:0007669"/>
    <property type="project" value="InterPro"/>
</dbReference>
<evidence type="ECO:0000256" key="3">
    <source>
        <dbReference type="ARBA" id="ARBA00022692"/>
    </source>
</evidence>
<dbReference type="CDD" id="cd06261">
    <property type="entry name" value="TM_PBP2"/>
    <property type="match status" value="1"/>
</dbReference>
<name>A0A2A2F3A5_9GAMM</name>
<organism evidence="8 9">
    <name type="scientific">Halomonas salipaludis</name>
    <dbReference type="NCBI Taxonomy" id="2032625"/>
    <lineage>
        <taxon>Bacteria</taxon>
        <taxon>Pseudomonadati</taxon>
        <taxon>Pseudomonadota</taxon>
        <taxon>Gammaproteobacteria</taxon>
        <taxon>Oceanospirillales</taxon>
        <taxon>Halomonadaceae</taxon>
        <taxon>Halomonas</taxon>
    </lineage>
</organism>
<protein>
    <submittedName>
        <fullName evidence="8">ABC transporter permease</fullName>
    </submittedName>
</protein>
<evidence type="ECO:0000313" key="9">
    <source>
        <dbReference type="Proteomes" id="UP000217771"/>
    </source>
</evidence>
<dbReference type="GO" id="GO:0005886">
    <property type="term" value="C:plasma membrane"/>
    <property type="evidence" value="ECO:0007669"/>
    <property type="project" value="UniProtKB-SubCell"/>
</dbReference>
<dbReference type="PANTHER" id="PTHR30177:SF30">
    <property type="entry name" value="GLYCINE BETAINE UPTAKE SYSTEM PERMEASE PROTEIN YEHY"/>
    <property type="match status" value="1"/>
</dbReference>
<proteinExistence type="inferred from homology"/>
<dbReference type="InterPro" id="IPR000515">
    <property type="entry name" value="MetI-like"/>
</dbReference>
<keyword evidence="3 6" id="KW-0812">Transmembrane</keyword>
<feature type="transmembrane region" description="Helical" evidence="6">
    <location>
        <begin position="326"/>
        <end position="350"/>
    </location>
</feature>
<accession>A0A2A2F3A5</accession>
<dbReference type="InterPro" id="IPR051204">
    <property type="entry name" value="ABC_transp_perm/SBD"/>
</dbReference>